<evidence type="ECO:0000313" key="1">
    <source>
        <dbReference type="EMBL" id="CRL04407.1"/>
    </source>
</evidence>
<dbReference type="AlphaFoldDB" id="A0A1J1IW59"/>
<proteinExistence type="predicted"/>
<dbReference type="Proteomes" id="UP000183832">
    <property type="component" value="Unassembled WGS sequence"/>
</dbReference>
<organism evidence="1 2">
    <name type="scientific">Clunio marinus</name>
    <dbReference type="NCBI Taxonomy" id="568069"/>
    <lineage>
        <taxon>Eukaryota</taxon>
        <taxon>Metazoa</taxon>
        <taxon>Ecdysozoa</taxon>
        <taxon>Arthropoda</taxon>
        <taxon>Hexapoda</taxon>
        <taxon>Insecta</taxon>
        <taxon>Pterygota</taxon>
        <taxon>Neoptera</taxon>
        <taxon>Endopterygota</taxon>
        <taxon>Diptera</taxon>
        <taxon>Nematocera</taxon>
        <taxon>Chironomoidea</taxon>
        <taxon>Chironomidae</taxon>
        <taxon>Clunio</taxon>
    </lineage>
</organism>
<gene>
    <name evidence="1" type="ORF">CLUMA_CG017493</name>
</gene>
<keyword evidence="2" id="KW-1185">Reference proteome</keyword>
<protein>
    <submittedName>
        <fullName evidence="1">CLUMA_CG017493, isoform A</fullName>
    </submittedName>
</protein>
<dbReference type="EMBL" id="CVRI01000063">
    <property type="protein sequence ID" value="CRL04407.1"/>
    <property type="molecule type" value="Genomic_DNA"/>
</dbReference>
<name>A0A1J1IW59_9DIPT</name>
<reference evidence="1 2" key="1">
    <citation type="submission" date="2015-04" db="EMBL/GenBank/DDBJ databases">
        <authorList>
            <person name="Syromyatnikov M.Y."/>
            <person name="Popov V.N."/>
        </authorList>
    </citation>
    <scope>NUCLEOTIDE SEQUENCE [LARGE SCALE GENOMIC DNA]</scope>
</reference>
<accession>A0A1J1IW59</accession>
<evidence type="ECO:0000313" key="2">
    <source>
        <dbReference type="Proteomes" id="UP000183832"/>
    </source>
</evidence>
<sequence>MKGILFTCDGRISNVLECATLRKQHEIKLLLGFRNNRCYPHNEQLMELRNLVNNEGFFCLRSVYLEIRMRIKE</sequence>